<dbReference type="GeneID" id="85014538"/>
<dbReference type="RefSeq" id="WP_183683513.1">
    <property type="nucleotide sequence ID" value="NZ_JACHHH010000004.1"/>
</dbReference>
<name>A0A7W9SGK4_9FIRM</name>
<dbReference type="AlphaFoldDB" id="A0A7W9SGK4"/>
<accession>A0A7W9SGK4</accession>
<evidence type="ECO:0000313" key="1">
    <source>
        <dbReference type="EMBL" id="MBB6041011.1"/>
    </source>
</evidence>
<comment type="caution">
    <text evidence="1">The sequence shown here is derived from an EMBL/GenBank/DDBJ whole genome shotgun (WGS) entry which is preliminary data.</text>
</comment>
<proteinExistence type="predicted"/>
<evidence type="ECO:0000313" key="2">
    <source>
        <dbReference type="Proteomes" id="UP000522163"/>
    </source>
</evidence>
<organism evidence="1 2">
    <name type="scientific">Oribacterium sinus</name>
    <dbReference type="NCBI Taxonomy" id="237576"/>
    <lineage>
        <taxon>Bacteria</taxon>
        <taxon>Bacillati</taxon>
        <taxon>Bacillota</taxon>
        <taxon>Clostridia</taxon>
        <taxon>Lachnospirales</taxon>
        <taxon>Lachnospiraceae</taxon>
        <taxon>Oribacterium</taxon>
    </lineage>
</organism>
<dbReference type="Proteomes" id="UP000522163">
    <property type="component" value="Unassembled WGS sequence"/>
</dbReference>
<sequence length="63" mass="7519">MGKDLQDYPKNENGETLMTKKELVDYFNSKPVDEDIYLNISFSDEKQTFDQEFTQEEISKIYK</sequence>
<dbReference type="EMBL" id="JACHHH010000004">
    <property type="protein sequence ID" value="MBB6041011.1"/>
    <property type="molecule type" value="Genomic_DNA"/>
</dbReference>
<protein>
    <submittedName>
        <fullName evidence="1">Uncharacterized protein</fullName>
    </submittedName>
</protein>
<gene>
    <name evidence="1" type="ORF">HNQ46_000983</name>
</gene>
<reference evidence="1 2" key="1">
    <citation type="submission" date="2020-08" db="EMBL/GenBank/DDBJ databases">
        <title>Genomic Encyclopedia of Type Strains, Phase IV (KMG-IV): sequencing the most valuable type-strain genomes for metagenomic binning, comparative biology and taxonomic classification.</title>
        <authorList>
            <person name="Goeker M."/>
        </authorList>
    </citation>
    <scope>NUCLEOTIDE SEQUENCE [LARGE SCALE GENOMIC DNA]</scope>
    <source>
        <strain evidence="1 2">DSM 17245</strain>
    </source>
</reference>